<accession>A0A3P7PYG5</accession>
<proteinExistence type="predicted"/>
<keyword evidence="2" id="KW-1185">Reference proteome</keyword>
<evidence type="ECO:0000313" key="2">
    <source>
        <dbReference type="Proteomes" id="UP000281553"/>
    </source>
</evidence>
<dbReference type="EMBL" id="UYRU01074556">
    <property type="protein sequence ID" value="VDN24772.1"/>
    <property type="molecule type" value="Genomic_DNA"/>
</dbReference>
<reference evidence="1 2" key="1">
    <citation type="submission" date="2018-11" db="EMBL/GenBank/DDBJ databases">
        <authorList>
            <consortium name="Pathogen Informatics"/>
        </authorList>
    </citation>
    <scope>NUCLEOTIDE SEQUENCE [LARGE SCALE GENOMIC DNA]</scope>
</reference>
<organism evidence="1 2">
    <name type="scientific">Dibothriocephalus latus</name>
    <name type="common">Fish tapeworm</name>
    <name type="synonym">Diphyllobothrium latum</name>
    <dbReference type="NCBI Taxonomy" id="60516"/>
    <lineage>
        <taxon>Eukaryota</taxon>
        <taxon>Metazoa</taxon>
        <taxon>Spiralia</taxon>
        <taxon>Lophotrochozoa</taxon>
        <taxon>Platyhelminthes</taxon>
        <taxon>Cestoda</taxon>
        <taxon>Eucestoda</taxon>
        <taxon>Diphyllobothriidea</taxon>
        <taxon>Diphyllobothriidae</taxon>
        <taxon>Dibothriocephalus</taxon>
    </lineage>
</organism>
<dbReference type="AlphaFoldDB" id="A0A3P7PYG5"/>
<sequence>MDCLLSEYISLPLNSPEAVAKIDSFADSGSQLSPEDVCAVAKCLLFRMEVCADKAFWKLCLESFLNELRPDLICNADLLPEALLKSNPIKKKVHECLTDDHIRSEFIVLLQKSACVLLSWKYSCLYFTA</sequence>
<protein>
    <submittedName>
        <fullName evidence="1">Uncharacterized protein</fullName>
    </submittedName>
</protein>
<evidence type="ECO:0000313" key="1">
    <source>
        <dbReference type="EMBL" id="VDN24772.1"/>
    </source>
</evidence>
<dbReference type="Proteomes" id="UP000281553">
    <property type="component" value="Unassembled WGS sequence"/>
</dbReference>
<name>A0A3P7PYG5_DIBLA</name>
<gene>
    <name evidence="1" type="ORF">DILT_LOCUS14501</name>
</gene>